<dbReference type="SUPFAM" id="SSF48371">
    <property type="entry name" value="ARM repeat"/>
    <property type="match status" value="1"/>
</dbReference>
<proteinExistence type="predicted"/>
<dbReference type="PANTHER" id="PTHR30204">
    <property type="entry name" value="REDOX-CYCLING DRUG-SENSING TRANSCRIPTIONAL ACTIVATOR SOXR"/>
    <property type="match status" value="1"/>
</dbReference>
<dbReference type="InterPro" id="IPR000551">
    <property type="entry name" value="MerR-type_HTH_dom"/>
</dbReference>
<dbReference type="Pfam" id="PF13646">
    <property type="entry name" value="HEAT_2"/>
    <property type="match status" value="1"/>
</dbReference>
<organism evidence="3 4">
    <name type="scientific">Rhodococcoides trifolii</name>
    <dbReference type="NCBI Taxonomy" id="908250"/>
    <lineage>
        <taxon>Bacteria</taxon>
        <taxon>Bacillati</taxon>
        <taxon>Actinomycetota</taxon>
        <taxon>Actinomycetes</taxon>
        <taxon>Mycobacteriales</taxon>
        <taxon>Nocardiaceae</taxon>
        <taxon>Rhodococcoides</taxon>
    </lineage>
</organism>
<reference evidence="3" key="1">
    <citation type="journal article" date="2014" name="Int. J. Syst. Evol. Microbiol.">
        <title>Complete genome sequence of Corynebacterium casei LMG S-19264T (=DSM 44701T), isolated from a smear-ripened cheese.</title>
        <authorList>
            <consortium name="US DOE Joint Genome Institute (JGI-PGF)"/>
            <person name="Walter F."/>
            <person name="Albersmeier A."/>
            <person name="Kalinowski J."/>
            <person name="Ruckert C."/>
        </authorList>
    </citation>
    <scope>NUCLEOTIDE SEQUENCE</scope>
    <source>
        <strain evidence="3">CCM 7905</strain>
    </source>
</reference>
<dbReference type="GO" id="GO:0003677">
    <property type="term" value="F:DNA binding"/>
    <property type="evidence" value="ECO:0007669"/>
    <property type="project" value="UniProtKB-KW"/>
</dbReference>
<dbReference type="InterPro" id="IPR016024">
    <property type="entry name" value="ARM-type_fold"/>
</dbReference>
<dbReference type="Gene3D" id="1.25.10.10">
    <property type="entry name" value="Leucine-rich Repeat Variant"/>
    <property type="match status" value="1"/>
</dbReference>
<dbReference type="SMART" id="SM00422">
    <property type="entry name" value="HTH_MERR"/>
    <property type="match status" value="1"/>
</dbReference>
<dbReference type="GO" id="GO:0003700">
    <property type="term" value="F:DNA-binding transcription factor activity"/>
    <property type="evidence" value="ECO:0007669"/>
    <property type="project" value="InterPro"/>
</dbReference>
<evidence type="ECO:0000313" key="3">
    <source>
        <dbReference type="EMBL" id="GGF90176.1"/>
    </source>
</evidence>
<dbReference type="PRINTS" id="PR00040">
    <property type="entry name" value="HTHMERR"/>
</dbReference>
<dbReference type="SUPFAM" id="SSF46955">
    <property type="entry name" value="Putative DNA-binding domain"/>
    <property type="match status" value="1"/>
</dbReference>
<reference evidence="3" key="2">
    <citation type="submission" date="2020-09" db="EMBL/GenBank/DDBJ databases">
        <authorList>
            <person name="Sun Q."/>
            <person name="Sedlacek I."/>
        </authorList>
    </citation>
    <scope>NUCLEOTIDE SEQUENCE</scope>
    <source>
        <strain evidence="3">CCM 7905</strain>
    </source>
</reference>
<dbReference type="Gene3D" id="1.10.1660.10">
    <property type="match status" value="1"/>
</dbReference>
<dbReference type="InterPro" id="IPR009061">
    <property type="entry name" value="DNA-bd_dom_put_sf"/>
</dbReference>
<dbReference type="PROSITE" id="PS50937">
    <property type="entry name" value="HTH_MERR_2"/>
    <property type="match status" value="1"/>
</dbReference>
<protein>
    <submittedName>
        <fullName evidence="3">MerR family transcriptional regulator</fullName>
    </submittedName>
</protein>
<keyword evidence="4" id="KW-1185">Reference proteome</keyword>
<dbReference type="Pfam" id="PF13411">
    <property type="entry name" value="MerR_1"/>
    <property type="match status" value="1"/>
</dbReference>
<dbReference type="EMBL" id="BMCU01000001">
    <property type="protein sequence ID" value="GGF90176.1"/>
    <property type="molecule type" value="Genomic_DNA"/>
</dbReference>
<evidence type="ECO:0000259" key="2">
    <source>
        <dbReference type="PROSITE" id="PS50937"/>
    </source>
</evidence>
<dbReference type="InterPro" id="IPR004155">
    <property type="entry name" value="PBS_lyase_HEAT"/>
</dbReference>
<dbReference type="Proteomes" id="UP000654257">
    <property type="component" value="Unassembled WGS sequence"/>
</dbReference>
<comment type="caution">
    <text evidence="3">The sequence shown here is derived from an EMBL/GenBank/DDBJ whole genome shotgun (WGS) entry which is preliminary data.</text>
</comment>
<evidence type="ECO:0000313" key="4">
    <source>
        <dbReference type="Proteomes" id="UP000654257"/>
    </source>
</evidence>
<dbReference type="SMART" id="SM00567">
    <property type="entry name" value="EZ_HEAT"/>
    <property type="match status" value="2"/>
</dbReference>
<sequence>MLIGEVGARSGVSTRMLRHYDALGLVRPTGRTVGGYREYSDDDIRRIFHVESLRSLGLTLRQVGDALAAPNFAPSALVDDLVRRTEDRIAREQELLTRLRTVDALSPTDWEGVLRIVELMQGLSSPSSGIRQRTALEAEAPAEVLAEAILTENNANVVGALQWALDRAPGDALRVMARGLGSDDVDVRRRAILTIAELPGDEALAVLDAALTDDDPTVNAHAALALGRRGVHAAVPTLVTMVVEGRSDVEASDILGVLSQDPDCKAEMLAAFDEARHREPSVRIRVAQALVEIPGPDARRQLDRLAHDDDATVALVARALLR</sequence>
<keyword evidence="1" id="KW-0238">DNA-binding</keyword>
<feature type="domain" description="HTH merR-type" evidence="2">
    <location>
        <begin position="1"/>
        <end position="69"/>
    </location>
</feature>
<name>A0A917CIN6_9NOCA</name>
<dbReference type="AlphaFoldDB" id="A0A917CIN6"/>
<evidence type="ECO:0000256" key="1">
    <source>
        <dbReference type="ARBA" id="ARBA00023125"/>
    </source>
</evidence>
<accession>A0A917CIN6</accession>
<dbReference type="InterPro" id="IPR047057">
    <property type="entry name" value="MerR_fam"/>
</dbReference>
<dbReference type="InterPro" id="IPR011989">
    <property type="entry name" value="ARM-like"/>
</dbReference>
<gene>
    <name evidence="3" type="ORF">GCM10007304_00060</name>
</gene>
<dbReference type="RefSeq" id="WP_188542687.1">
    <property type="nucleotide sequence ID" value="NZ_BMCU01000001.1"/>
</dbReference>
<dbReference type="PANTHER" id="PTHR30204:SF93">
    <property type="entry name" value="HTH MERR-TYPE DOMAIN-CONTAINING PROTEIN"/>
    <property type="match status" value="1"/>
</dbReference>